<feature type="non-terminal residue" evidence="2">
    <location>
        <position position="208"/>
    </location>
</feature>
<evidence type="ECO:0000259" key="1">
    <source>
        <dbReference type="Pfam" id="PF13006"/>
    </source>
</evidence>
<evidence type="ECO:0000313" key="3">
    <source>
        <dbReference type="Proteomes" id="UP000268033"/>
    </source>
</evidence>
<comment type="caution">
    <text evidence="2">The sequence shown here is derived from an EMBL/GenBank/DDBJ whole genome shotgun (WGS) entry which is preliminary data.</text>
</comment>
<dbReference type="EMBL" id="RJUL01000003">
    <property type="protein sequence ID" value="ROQ28415.1"/>
    <property type="molecule type" value="Genomic_DNA"/>
</dbReference>
<reference evidence="2 3" key="1">
    <citation type="submission" date="2018-11" db="EMBL/GenBank/DDBJ databases">
        <title>Genomic Encyclopedia of Type Strains, Phase IV (KMG-IV): sequencing the most valuable type-strain genomes for metagenomic binning, comparative biology and taxonomic classification.</title>
        <authorList>
            <person name="Goeker M."/>
        </authorList>
    </citation>
    <scope>NUCLEOTIDE SEQUENCE [LARGE SCALE GENOMIC DNA]</scope>
    <source>
        <strain evidence="2 3">DSM 21945</strain>
    </source>
</reference>
<dbReference type="InterPro" id="IPR047952">
    <property type="entry name" value="Transpos_IS4"/>
</dbReference>
<gene>
    <name evidence="2" type="ORF">EDC28_1031</name>
</gene>
<dbReference type="NCBIfam" id="NF033592">
    <property type="entry name" value="transpos_IS4_1"/>
    <property type="match status" value="1"/>
</dbReference>
<keyword evidence="3" id="KW-1185">Reference proteome</keyword>
<accession>A0A3N1PIH4</accession>
<feature type="domain" description="Transposase IS4 N-terminal" evidence="1">
    <location>
        <begin position="32"/>
        <end position="122"/>
    </location>
</feature>
<dbReference type="InterPro" id="IPR024473">
    <property type="entry name" value="Transposases_IS4_N"/>
</dbReference>
<evidence type="ECO:0000313" key="2">
    <source>
        <dbReference type="EMBL" id="ROQ28415.1"/>
    </source>
</evidence>
<dbReference type="PANTHER" id="PTHR37529">
    <property type="entry name" value="TRANSPOSASE INSG FOR INSERTION SEQUENCE ELEMENT IS4-RELATED"/>
    <property type="match status" value="1"/>
</dbReference>
<dbReference type="Proteomes" id="UP000268033">
    <property type="component" value="Unassembled WGS sequence"/>
</dbReference>
<proteinExistence type="predicted"/>
<name>A0A3N1PIH4_9GAMM</name>
<dbReference type="PANTHER" id="PTHR37529:SF1">
    <property type="entry name" value="TRANSPOSASE INSG FOR INSERTION SEQUENCE ELEMENT IS4-RELATED"/>
    <property type="match status" value="1"/>
</dbReference>
<dbReference type="AlphaFoldDB" id="A0A3N1PIH4"/>
<organism evidence="2 3">
    <name type="scientific">Gallaecimonas pentaromativorans</name>
    <dbReference type="NCBI Taxonomy" id="584787"/>
    <lineage>
        <taxon>Bacteria</taxon>
        <taxon>Pseudomonadati</taxon>
        <taxon>Pseudomonadota</taxon>
        <taxon>Gammaproteobacteria</taxon>
        <taxon>Enterobacterales</taxon>
        <taxon>Gallaecimonadaceae</taxon>
        <taxon>Gallaecimonas</taxon>
    </lineage>
</organism>
<protein>
    <submittedName>
        <fullName evidence="2">Transposase IS4-like protein</fullName>
    </submittedName>
</protein>
<sequence length="208" mass="23264">MEKSDISLVSDFFMRLQTALSSAFAFSNEYRSLEQFSALLDPAVLEQAFASTGVATLRRRRLPIDAVLWTVIGMSLFRQESVWHIANRLDVLLANQQPLLAPSAVVQARQRLGEAPVRAVFEGLAQHSYQHHAFDTWCGLNLLAVDGVMFRAQDTAENRAAFTGDNTEQGRYPQVRLVCQMELTSHLLLNCAMGGEHQGEMRLAEQLL</sequence>
<dbReference type="Pfam" id="PF13006">
    <property type="entry name" value="Nterm_IS4"/>
    <property type="match status" value="1"/>
</dbReference>